<reference evidence="8" key="1">
    <citation type="submission" date="2023-01" db="EMBL/GenBank/DDBJ databases">
        <title>The diversity of Class Acidimicrobiia in South China Sea sediment environments and the proposal of Iamia marina sp. nov., a novel species of the genus Iamia.</title>
        <authorList>
            <person name="He Y."/>
            <person name="Tian X."/>
        </authorList>
    </citation>
    <scope>NUCLEOTIDE SEQUENCE</scope>
    <source>
        <strain evidence="8">DSM 19957</strain>
    </source>
</reference>
<sequence length="399" mass="40856">MIRLLRTSPSFRRLFLAHTVSRAGDAFNTVALVVLVFDLTGSGIGVAGAVMFEVAPVLLLGPLAGLAADRLPRRRLLIGADLARALIALGLVVAAGRLGVAYAVAFGLSAGAVIFNPAAASLLPEVVDEEELVTANSALWTAAVIVQVALAPLAGIVIAAAGVEVAFALNAATFVASALILVRLDAGHTPTDIDVRRWSGVLAGVRTVRSDPLLTRLAAVQVLASLSAGATGGLLVVLADRWLGTGPRGFGILLAAIGVGAAVGPLALRRFIHPGDKRWLFGPFAVRGGVDLTLAAIPNPVVAGGALVAYGMSTSTGMIAYQSTLQTTVPPETRGRAFAFYDVLWNTARLLSLAVGGVLAEITDVRLVYVTSAALLLAAAGLTTKLPPHPPTVSCGLEQ</sequence>
<dbReference type="Gene3D" id="1.20.1250.20">
    <property type="entry name" value="MFS general substrate transporter like domains"/>
    <property type="match status" value="1"/>
</dbReference>
<keyword evidence="6 7" id="KW-0472">Membrane</keyword>
<gene>
    <name evidence="8" type="ORF">PO878_04830</name>
</gene>
<evidence type="ECO:0000256" key="4">
    <source>
        <dbReference type="ARBA" id="ARBA00022692"/>
    </source>
</evidence>
<dbReference type="CDD" id="cd06173">
    <property type="entry name" value="MFS_MefA_like"/>
    <property type="match status" value="1"/>
</dbReference>
<evidence type="ECO:0000256" key="1">
    <source>
        <dbReference type="ARBA" id="ARBA00004651"/>
    </source>
</evidence>
<keyword evidence="2" id="KW-0813">Transport</keyword>
<keyword evidence="4 7" id="KW-0812">Transmembrane</keyword>
<feature type="transmembrane region" description="Helical" evidence="7">
    <location>
        <begin position="43"/>
        <end position="64"/>
    </location>
</feature>
<feature type="transmembrane region" description="Helical" evidence="7">
    <location>
        <begin position="139"/>
        <end position="161"/>
    </location>
</feature>
<keyword evidence="9" id="KW-1185">Reference proteome</keyword>
<dbReference type="SUPFAM" id="SSF103473">
    <property type="entry name" value="MFS general substrate transporter"/>
    <property type="match status" value="1"/>
</dbReference>
<dbReference type="EMBL" id="CP116942">
    <property type="protein sequence ID" value="WCO68048.1"/>
    <property type="molecule type" value="Genomic_DNA"/>
</dbReference>
<dbReference type="InterPro" id="IPR010290">
    <property type="entry name" value="TM_effector"/>
</dbReference>
<organism evidence="8 9">
    <name type="scientific">Iamia majanohamensis</name>
    <dbReference type="NCBI Taxonomy" id="467976"/>
    <lineage>
        <taxon>Bacteria</taxon>
        <taxon>Bacillati</taxon>
        <taxon>Actinomycetota</taxon>
        <taxon>Acidimicrobiia</taxon>
        <taxon>Acidimicrobiales</taxon>
        <taxon>Iamiaceae</taxon>
        <taxon>Iamia</taxon>
    </lineage>
</organism>
<feature type="transmembrane region" description="Helical" evidence="7">
    <location>
        <begin position="167"/>
        <end position="186"/>
    </location>
</feature>
<dbReference type="KEGG" id="ima:PO878_04830"/>
<dbReference type="RefSeq" id="WP_272737565.1">
    <property type="nucleotide sequence ID" value="NZ_CP116942.1"/>
</dbReference>
<dbReference type="AlphaFoldDB" id="A0AAF0BWH0"/>
<evidence type="ECO:0000256" key="7">
    <source>
        <dbReference type="SAM" id="Phobius"/>
    </source>
</evidence>
<evidence type="ECO:0000256" key="6">
    <source>
        <dbReference type="ARBA" id="ARBA00023136"/>
    </source>
</evidence>
<comment type="subcellular location">
    <subcellularLocation>
        <location evidence="1">Cell membrane</location>
        <topology evidence="1">Multi-pass membrane protein</topology>
    </subcellularLocation>
</comment>
<evidence type="ECO:0000256" key="2">
    <source>
        <dbReference type="ARBA" id="ARBA00022448"/>
    </source>
</evidence>
<evidence type="ECO:0000313" key="8">
    <source>
        <dbReference type="EMBL" id="WCO68048.1"/>
    </source>
</evidence>
<feature type="transmembrane region" description="Helical" evidence="7">
    <location>
        <begin position="250"/>
        <end position="268"/>
    </location>
</feature>
<dbReference type="Proteomes" id="UP001216390">
    <property type="component" value="Chromosome"/>
</dbReference>
<dbReference type="InterPro" id="IPR036259">
    <property type="entry name" value="MFS_trans_sf"/>
</dbReference>
<feature type="transmembrane region" description="Helical" evidence="7">
    <location>
        <begin position="217"/>
        <end position="238"/>
    </location>
</feature>
<evidence type="ECO:0000256" key="5">
    <source>
        <dbReference type="ARBA" id="ARBA00022989"/>
    </source>
</evidence>
<dbReference type="GO" id="GO:0005886">
    <property type="term" value="C:plasma membrane"/>
    <property type="evidence" value="ECO:0007669"/>
    <property type="project" value="UniProtKB-SubCell"/>
</dbReference>
<protein>
    <submittedName>
        <fullName evidence="8">MFS transporter</fullName>
    </submittedName>
</protein>
<dbReference type="Pfam" id="PF05977">
    <property type="entry name" value="MFS_3"/>
    <property type="match status" value="1"/>
</dbReference>
<keyword evidence="3" id="KW-1003">Cell membrane</keyword>
<dbReference type="PANTHER" id="PTHR23513:SF6">
    <property type="entry name" value="MAJOR FACILITATOR SUPERFAMILY ASSOCIATED DOMAIN-CONTAINING PROTEIN"/>
    <property type="match status" value="1"/>
</dbReference>
<accession>A0AAF0BWH0</accession>
<name>A0AAF0BWH0_9ACTN</name>
<keyword evidence="5 7" id="KW-1133">Transmembrane helix</keyword>
<dbReference type="PANTHER" id="PTHR23513">
    <property type="entry name" value="INTEGRAL MEMBRANE EFFLUX PROTEIN-RELATED"/>
    <property type="match status" value="1"/>
</dbReference>
<proteinExistence type="predicted"/>
<evidence type="ECO:0000313" key="9">
    <source>
        <dbReference type="Proteomes" id="UP001216390"/>
    </source>
</evidence>
<evidence type="ECO:0000256" key="3">
    <source>
        <dbReference type="ARBA" id="ARBA00022475"/>
    </source>
</evidence>